<evidence type="ECO:0000256" key="1">
    <source>
        <dbReference type="SAM" id="MobiDB-lite"/>
    </source>
</evidence>
<dbReference type="EMBL" id="SPQZ01000009">
    <property type="protein sequence ID" value="TFV94868.1"/>
    <property type="molecule type" value="Genomic_DNA"/>
</dbReference>
<gene>
    <name evidence="2" type="ORF">E4M00_17080</name>
</gene>
<accession>A0A4Y9QSK6</accession>
<name>A0A4Y9QSK6_9MICO</name>
<evidence type="ECO:0000313" key="2">
    <source>
        <dbReference type="EMBL" id="TFV94868.1"/>
    </source>
</evidence>
<reference evidence="2 3" key="1">
    <citation type="journal article" date="2018" name="J. Microbiol.">
        <title>Leifsonia flava sp. nov., a novel actinobacterium isolated from the rhizosphere of Aquilegia viridiflora.</title>
        <authorList>
            <person name="Cai Y."/>
            <person name="Tao W.Z."/>
            <person name="Ma Y.J."/>
            <person name="Cheng J."/>
            <person name="Zhang M.Y."/>
            <person name="Zhang Y.X."/>
        </authorList>
    </citation>
    <scope>NUCLEOTIDE SEQUENCE [LARGE SCALE GENOMIC DNA]</scope>
    <source>
        <strain evidence="2 3">SYP-B2174</strain>
    </source>
</reference>
<dbReference type="AlphaFoldDB" id="A0A4Y9QSK6"/>
<feature type="region of interest" description="Disordered" evidence="1">
    <location>
        <begin position="45"/>
        <end position="79"/>
    </location>
</feature>
<keyword evidence="3" id="KW-1185">Reference proteome</keyword>
<comment type="caution">
    <text evidence="2">The sequence shown here is derived from an EMBL/GenBank/DDBJ whole genome shotgun (WGS) entry which is preliminary data.</text>
</comment>
<evidence type="ECO:0000313" key="3">
    <source>
        <dbReference type="Proteomes" id="UP000298127"/>
    </source>
</evidence>
<dbReference type="Proteomes" id="UP000298127">
    <property type="component" value="Unassembled WGS sequence"/>
</dbReference>
<protein>
    <submittedName>
        <fullName evidence="2">Uncharacterized protein</fullName>
    </submittedName>
</protein>
<feature type="region of interest" description="Disordered" evidence="1">
    <location>
        <begin position="484"/>
        <end position="507"/>
    </location>
</feature>
<proteinExistence type="predicted"/>
<sequence length="507" mass="55758">MPDVFKILKDLELKATGLDEKTMQQQEGYFVAFRDIGLPIREEDFDHPYNPLGHAEVELPPPNTDPKDAPKTASEKAGLDPEKVYDDTLLAKISASQRAYVNTFMLTDAKLTMSPRYSVMPGTTKVSDTWWAIVTGANGIPKKLELSPELKQAYDDAQADLVDEGGEPTPRYEKYLEYSDAYEEALHEYATAYAEAATDPETLASFPLQGRYARKQVDKAWDRWNSLGSKERVEAALNTLAAQGVDPAMALISRAEKKLSDNLLDFPGVGLLPLTTVSPSSWSRGSDDRGWNKYTSADFHSETHYTESSTSINANAGLNLGFWSVGGSLASKNERASMQGQTDNLEVSFEYMIADIQRPWLSMELLNLKNWFLYGDYDKNAISSGTMAQEKPTDGSEPLFLPSVITSLILVKDIHIKWANWKSDWNAKTSSLEAGASVGWGPFAVSGSYGSKKHSLDATTDNESEGLTVEGIQLIGYVSQITPASPKEKSSTYMTTPNPAEPPTPIG</sequence>
<feature type="compositionally biased region" description="Basic and acidic residues" evidence="1">
    <location>
        <begin position="65"/>
        <end position="79"/>
    </location>
</feature>
<dbReference type="RefSeq" id="WP_135121678.1">
    <property type="nucleotide sequence ID" value="NZ_SPQZ01000009.1"/>
</dbReference>
<organism evidence="2 3">
    <name type="scientific">Orlajensenia leifsoniae</name>
    <dbReference type="NCBI Taxonomy" id="2561933"/>
    <lineage>
        <taxon>Bacteria</taxon>
        <taxon>Bacillati</taxon>
        <taxon>Actinomycetota</taxon>
        <taxon>Actinomycetes</taxon>
        <taxon>Micrococcales</taxon>
        <taxon>Microbacteriaceae</taxon>
        <taxon>Orlajensenia</taxon>
    </lineage>
</organism>